<dbReference type="eggNOG" id="ENOG502ZP2Q">
    <property type="taxonomic scope" value="Bacteria"/>
</dbReference>
<sequence length="136" mass="15052">MVDFHVVPEALKKNAEAVVSDADRWKNASNVIEQHKLHPGDLGLPGSFSDIPGAFNRVLDLLIQKMRQGESTIRSAGEELGNVANEYENKDFEYYQQFGYTNDKIGAVEGKLKTISGSGDVLYENYGTGIRESGRK</sequence>
<organism evidence="1 2">
    <name type="scientific">Segniliparus rugosus (strain ATCC BAA-974 / DSM 45345 / CCUG 50838 / CIP 108380 / JCM 13579 / CDC 945)</name>
    <dbReference type="NCBI Taxonomy" id="679197"/>
    <lineage>
        <taxon>Bacteria</taxon>
        <taxon>Bacillati</taxon>
        <taxon>Actinomycetota</taxon>
        <taxon>Actinomycetes</taxon>
        <taxon>Mycobacteriales</taxon>
        <taxon>Segniliparaceae</taxon>
        <taxon>Segniliparus</taxon>
    </lineage>
</organism>
<dbReference type="STRING" id="679197.HMPREF9336_01550"/>
<protein>
    <submittedName>
        <fullName evidence="1">Uncharacterized protein</fullName>
    </submittedName>
</protein>
<proteinExistence type="predicted"/>
<dbReference type="HOGENOM" id="CLU_155269_0_0_11"/>
<dbReference type="Proteomes" id="UP000004816">
    <property type="component" value="Unassembled WGS sequence"/>
</dbReference>
<accession>E5XPX8</accession>
<dbReference type="RefSeq" id="WP_007469162.1">
    <property type="nucleotide sequence ID" value="NZ_KI391953.1"/>
</dbReference>
<evidence type="ECO:0000313" key="1">
    <source>
        <dbReference type="EMBL" id="EFV13595.1"/>
    </source>
</evidence>
<comment type="caution">
    <text evidence="1">The sequence shown here is derived from an EMBL/GenBank/DDBJ whole genome shotgun (WGS) entry which is preliminary data.</text>
</comment>
<dbReference type="OrthoDB" id="4559166at2"/>
<dbReference type="EMBL" id="ACZI02000001">
    <property type="protein sequence ID" value="EFV13595.1"/>
    <property type="molecule type" value="Genomic_DNA"/>
</dbReference>
<keyword evidence="2" id="KW-1185">Reference proteome</keyword>
<reference evidence="1 2" key="1">
    <citation type="journal article" date="2011" name="Stand. Genomic Sci.">
        <title>High quality draft genome sequence of Segniliparus rugosus CDC 945(T)= (ATCC BAA-974(T)).</title>
        <authorList>
            <person name="Earl A.M."/>
            <person name="Desjardins C.A."/>
            <person name="Fitzgerald M.G."/>
            <person name="Arachchi H.M."/>
            <person name="Zeng Q."/>
            <person name="Mehta T."/>
            <person name="Griggs A."/>
            <person name="Birren B.W."/>
            <person name="Toney N.C."/>
            <person name="Carr J."/>
            <person name="Posey J."/>
            <person name="Butler W.R."/>
        </authorList>
    </citation>
    <scope>NUCLEOTIDE SEQUENCE [LARGE SCALE GENOMIC DNA]</scope>
    <source>
        <strain evidence="2">ATCC BAA-974 / DSM 45345 / CCUG 50838 / CIP 108380 / JCM 13579 / CDC 945</strain>
    </source>
</reference>
<name>E5XPX8_SEGRC</name>
<evidence type="ECO:0000313" key="2">
    <source>
        <dbReference type="Proteomes" id="UP000004816"/>
    </source>
</evidence>
<dbReference type="AlphaFoldDB" id="E5XPX8"/>
<gene>
    <name evidence="1" type="ORF">HMPREF9336_01550</name>
</gene>